<dbReference type="EC" id="6.3.5.4" evidence="2"/>
<dbReference type="CDD" id="cd00712">
    <property type="entry name" value="AsnB"/>
    <property type="match status" value="1"/>
</dbReference>
<dbReference type="Proteomes" id="UP000228568">
    <property type="component" value="Unassembled WGS sequence"/>
</dbReference>
<feature type="binding site" evidence="12">
    <location>
        <position position="250"/>
    </location>
    <ligand>
        <name>ATP</name>
        <dbReference type="ChEBI" id="CHEBI:30616"/>
    </ligand>
</feature>
<dbReference type="GO" id="GO:0004066">
    <property type="term" value="F:asparagine synthase (glutamine-hydrolyzing) activity"/>
    <property type="evidence" value="ECO:0007669"/>
    <property type="project" value="UniProtKB-EC"/>
</dbReference>
<gene>
    <name evidence="15" type="ORF">COX81_00495</name>
</gene>
<dbReference type="PANTHER" id="PTHR11772:SF2">
    <property type="entry name" value="ASPARAGINE SYNTHETASE [GLUTAMINE-HYDROLYZING]"/>
    <property type="match status" value="1"/>
</dbReference>
<comment type="similarity">
    <text evidence="1">Belongs to the asparagine synthetase family.</text>
</comment>
<evidence type="ECO:0000259" key="14">
    <source>
        <dbReference type="PROSITE" id="PS51278"/>
    </source>
</evidence>
<dbReference type="Pfam" id="PF00733">
    <property type="entry name" value="Asn_synthase"/>
    <property type="match status" value="2"/>
</dbReference>
<evidence type="ECO:0000256" key="5">
    <source>
        <dbReference type="ARBA" id="ARBA00022741"/>
    </source>
</evidence>
<dbReference type="Gene3D" id="3.40.50.620">
    <property type="entry name" value="HUPs"/>
    <property type="match status" value="1"/>
</dbReference>
<feature type="active site" description="For GATase activity" evidence="11">
    <location>
        <position position="10"/>
    </location>
</feature>
<dbReference type="AlphaFoldDB" id="A0A2M7V9S2"/>
<accession>A0A2M7V9S2</accession>
<protein>
    <recommendedName>
        <fullName evidence="2">asparagine synthase (glutamine-hydrolyzing)</fullName>
        <ecNumber evidence="2">6.3.5.4</ecNumber>
    </recommendedName>
</protein>
<dbReference type="PIRSF" id="PIRSF001589">
    <property type="entry name" value="Asn_synthetase_glu-h"/>
    <property type="match status" value="1"/>
</dbReference>
<dbReference type="SUPFAM" id="SSF52402">
    <property type="entry name" value="Adenine nucleotide alpha hydrolases-like"/>
    <property type="match status" value="1"/>
</dbReference>
<evidence type="ECO:0000256" key="1">
    <source>
        <dbReference type="ARBA" id="ARBA00005752"/>
    </source>
</evidence>
<dbReference type="PANTHER" id="PTHR11772">
    <property type="entry name" value="ASPARAGINE SYNTHETASE"/>
    <property type="match status" value="1"/>
</dbReference>
<comment type="catalytic activity">
    <reaction evidence="10">
        <text>L-aspartate + L-glutamine + ATP + H2O = L-asparagine + L-glutamate + AMP + diphosphate + H(+)</text>
        <dbReference type="Rhea" id="RHEA:12228"/>
        <dbReference type="ChEBI" id="CHEBI:15377"/>
        <dbReference type="ChEBI" id="CHEBI:15378"/>
        <dbReference type="ChEBI" id="CHEBI:29985"/>
        <dbReference type="ChEBI" id="CHEBI:29991"/>
        <dbReference type="ChEBI" id="CHEBI:30616"/>
        <dbReference type="ChEBI" id="CHEBI:33019"/>
        <dbReference type="ChEBI" id="CHEBI:58048"/>
        <dbReference type="ChEBI" id="CHEBI:58359"/>
        <dbReference type="ChEBI" id="CHEBI:456215"/>
        <dbReference type="EC" id="6.3.5.4"/>
    </reaction>
</comment>
<sequence length="510" mass="58438">MKTKRSKSMCGIFGGLLSKAETNKCLNLLHRGNDGTRVIEWPEHGVSLGFMRHSIIAPDDTDSMQPIVADDNKTALVMNGEIFNYEELRTNLIKKGFAFKSKGDAEVLLNLYKADGDGFCDSLDSMYASAILDCRQGYPRILIFRDWIGEEPLHYIYNRDKKQFIFSSEIKGFLGLKNYNLEEVESLEPGTIFEVNLVDFSSRKWKYYELKIDSLKFSYDSPKSIGLELRKRLETSAKERIISDVPVCCLLSGGIDSTVTTYLVNKLLREQGKKLTLYTFHIKEEPIIKGTDLYHARIVAKALGLEKNLIEVHVSRKDAIESLPEVIYSLEDKRSKDFNIYTAIYNHFLAKRIAKDGFKVVFNGEGSDELHGSYGTWGSFSVKPEEIIQPEFRLKMTYNLHKGVLMRTSKVMMYSGPLEMRTFFLSHNVAEYILNIPPNFLREGDVWKMPLVNAFNDVIPESILRRPKARPQDSTGIMALKSALVERFKEYGETDQVIFENIYKKCFLIE</sequence>
<dbReference type="SUPFAM" id="SSF56235">
    <property type="entry name" value="N-terminal nucleophile aminohydrolases (Ntn hydrolases)"/>
    <property type="match status" value="1"/>
</dbReference>
<dbReference type="GO" id="GO:0005829">
    <property type="term" value="C:cytosol"/>
    <property type="evidence" value="ECO:0007669"/>
    <property type="project" value="TreeGrafter"/>
</dbReference>
<comment type="pathway">
    <text evidence="9">Amino-acid biosynthesis.</text>
</comment>
<feature type="binding site" evidence="12">
    <location>
        <position position="282"/>
    </location>
    <ligand>
        <name>ATP</name>
        <dbReference type="ChEBI" id="CHEBI:30616"/>
    </ligand>
</feature>
<keyword evidence="8 11" id="KW-0315">Glutamine amidotransferase</keyword>
<evidence type="ECO:0000313" key="15">
    <source>
        <dbReference type="EMBL" id="PIZ95599.1"/>
    </source>
</evidence>
<evidence type="ECO:0000256" key="6">
    <source>
        <dbReference type="ARBA" id="ARBA00022840"/>
    </source>
</evidence>
<evidence type="ECO:0000256" key="3">
    <source>
        <dbReference type="ARBA" id="ARBA00022598"/>
    </source>
</evidence>
<dbReference type="Pfam" id="PF13537">
    <property type="entry name" value="GATase_7"/>
    <property type="match status" value="1"/>
</dbReference>
<organism evidence="15 16">
    <name type="scientific">Candidatus Magasanikbacteria bacterium CG_4_10_14_0_2_um_filter_37_12</name>
    <dbReference type="NCBI Taxonomy" id="1974637"/>
    <lineage>
        <taxon>Bacteria</taxon>
        <taxon>Candidatus Magasanikiibacteriota</taxon>
    </lineage>
</organism>
<reference evidence="16" key="1">
    <citation type="submission" date="2017-09" db="EMBL/GenBank/DDBJ databases">
        <title>Depth-based differentiation of microbial function through sediment-hosted aquifers and enrichment of novel symbionts in the deep terrestrial subsurface.</title>
        <authorList>
            <person name="Probst A.J."/>
            <person name="Ladd B."/>
            <person name="Jarett J.K."/>
            <person name="Geller-Mcgrath D.E."/>
            <person name="Sieber C.M.K."/>
            <person name="Emerson J.B."/>
            <person name="Anantharaman K."/>
            <person name="Thomas B.C."/>
            <person name="Malmstrom R."/>
            <person name="Stieglmeier M."/>
            <person name="Klingl A."/>
            <person name="Woyke T."/>
            <person name="Ryan C.M."/>
            <person name="Banfield J.F."/>
        </authorList>
    </citation>
    <scope>NUCLEOTIDE SEQUENCE [LARGE SCALE GENOMIC DNA]</scope>
</reference>
<evidence type="ECO:0000256" key="12">
    <source>
        <dbReference type="PIRSR" id="PIRSR001589-2"/>
    </source>
</evidence>
<feature type="domain" description="Glutamine amidotransferase type-2" evidence="14">
    <location>
        <begin position="10"/>
        <end position="198"/>
    </location>
</feature>
<dbReference type="InterPro" id="IPR014729">
    <property type="entry name" value="Rossmann-like_a/b/a_fold"/>
</dbReference>
<dbReference type="InterPro" id="IPR033738">
    <property type="entry name" value="AsnB_N"/>
</dbReference>
<dbReference type="InterPro" id="IPR001962">
    <property type="entry name" value="Asn_synthase"/>
</dbReference>
<keyword evidence="3" id="KW-0436">Ligase</keyword>
<dbReference type="InterPro" id="IPR006426">
    <property type="entry name" value="Asn_synth_AEB"/>
</dbReference>
<dbReference type="InterPro" id="IPR050795">
    <property type="entry name" value="Asn_Synthetase"/>
</dbReference>
<dbReference type="InterPro" id="IPR017932">
    <property type="entry name" value="GATase_2_dom"/>
</dbReference>
<dbReference type="PROSITE" id="PS51278">
    <property type="entry name" value="GATASE_TYPE_2"/>
    <property type="match status" value="1"/>
</dbReference>
<dbReference type="EMBL" id="PFPK01000008">
    <property type="protein sequence ID" value="PIZ95599.1"/>
    <property type="molecule type" value="Genomic_DNA"/>
</dbReference>
<dbReference type="CDD" id="cd01991">
    <property type="entry name" value="Asn_synthase_B_C"/>
    <property type="match status" value="1"/>
</dbReference>
<keyword evidence="6 12" id="KW-0067">ATP-binding</keyword>
<evidence type="ECO:0000256" key="11">
    <source>
        <dbReference type="PIRSR" id="PIRSR001589-1"/>
    </source>
</evidence>
<keyword evidence="7 11" id="KW-0061">Asparagine biosynthesis</keyword>
<evidence type="ECO:0000256" key="2">
    <source>
        <dbReference type="ARBA" id="ARBA00012737"/>
    </source>
</evidence>
<keyword evidence="5 12" id="KW-0547">Nucleotide-binding</keyword>
<evidence type="ECO:0000256" key="13">
    <source>
        <dbReference type="PIRSR" id="PIRSR001589-3"/>
    </source>
</evidence>
<evidence type="ECO:0000256" key="9">
    <source>
        <dbReference type="ARBA" id="ARBA00029440"/>
    </source>
</evidence>
<name>A0A2M7V9S2_9BACT</name>
<dbReference type="GO" id="GO:0005524">
    <property type="term" value="F:ATP binding"/>
    <property type="evidence" value="ECO:0007669"/>
    <property type="project" value="UniProtKB-KW"/>
</dbReference>
<dbReference type="Gene3D" id="3.60.20.10">
    <property type="entry name" value="Glutamine Phosphoribosylpyrophosphate, subunit 1, domain 1"/>
    <property type="match status" value="1"/>
</dbReference>
<evidence type="ECO:0000256" key="4">
    <source>
        <dbReference type="ARBA" id="ARBA00022605"/>
    </source>
</evidence>
<evidence type="ECO:0000256" key="8">
    <source>
        <dbReference type="ARBA" id="ARBA00022962"/>
    </source>
</evidence>
<evidence type="ECO:0000256" key="7">
    <source>
        <dbReference type="ARBA" id="ARBA00022888"/>
    </source>
</evidence>
<comment type="caution">
    <text evidence="15">The sequence shown here is derived from an EMBL/GenBank/DDBJ whole genome shotgun (WGS) entry which is preliminary data.</text>
</comment>
<dbReference type="InterPro" id="IPR029055">
    <property type="entry name" value="Ntn_hydrolases_N"/>
</dbReference>
<dbReference type="GO" id="GO:0006529">
    <property type="term" value="P:asparagine biosynthetic process"/>
    <property type="evidence" value="ECO:0007669"/>
    <property type="project" value="UniProtKB-KW"/>
</dbReference>
<feature type="site" description="Important for beta-aspartyl-AMP intermediate formation" evidence="13">
    <location>
        <position position="365"/>
    </location>
</feature>
<proteinExistence type="inferred from homology"/>
<evidence type="ECO:0000256" key="10">
    <source>
        <dbReference type="ARBA" id="ARBA00048741"/>
    </source>
</evidence>
<feature type="binding site" evidence="12">
    <location>
        <position position="104"/>
    </location>
    <ligand>
        <name>L-glutamine</name>
        <dbReference type="ChEBI" id="CHEBI:58359"/>
    </ligand>
</feature>
<keyword evidence="4 11" id="KW-0028">Amino-acid biosynthesis</keyword>
<evidence type="ECO:0000313" key="16">
    <source>
        <dbReference type="Proteomes" id="UP000228568"/>
    </source>
</evidence>